<feature type="transmembrane region" description="Helical" evidence="2">
    <location>
        <begin position="29"/>
        <end position="48"/>
    </location>
</feature>
<evidence type="ECO:0000259" key="3">
    <source>
        <dbReference type="Pfam" id="PF13435"/>
    </source>
</evidence>
<organism evidence="4">
    <name type="scientific">marine sediment metagenome</name>
    <dbReference type="NCBI Taxonomy" id="412755"/>
    <lineage>
        <taxon>unclassified sequences</taxon>
        <taxon>metagenomes</taxon>
        <taxon>ecological metagenomes</taxon>
    </lineage>
</organism>
<sequence length="273" mass="31268">MIDGGEKLNTSPRRPKHRKNQPEDIKTAFTSYWGIWVGLAVLFIFFAIKISGYTPYTDEETALPETMKTPVFGEPEYVGSKRCKDCHWREYDTWKNTLHSKFMQLPNEYSVIGDFERNNRLTTKISDNAPQLAGEEVHTTMFKKNGDFYVNTIGPDWEAHNYEITNVIGIGRRQNYLTKFPNGELHVLPVEWDVETWEDLNGLEKNYPGNGKYWSDGQRIWQFKCGSCHATGMKINYDKATDSFDTTMVDLGIGCEACHGPGSDHITAARVLF</sequence>
<keyword evidence="2" id="KW-0472">Membrane</keyword>
<feature type="domain" description="Cytochrome c-552/4" evidence="3">
    <location>
        <begin position="83"/>
        <end position="148"/>
    </location>
</feature>
<dbReference type="Gene3D" id="1.10.1130.10">
    <property type="entry name" value="Flavocytochrome C3, Chain A"/>
    <property type="match status" value="2"/>
</dbReference>
<accession>A0A0F9DKM7</accession>
<keyword evidence="2" id="KW-1133">Transmembrane helix</keyword>
<evidence type="ECO:0000313" key="4">
    <source>
        <dbReference type="EMBL" id="KKL54406.1"/>
    </source>
</evidence>
<evidence type="ECO:0000256" key="1">
    <source>
        <dbReference type="SAM" id="MobiDB-lite"/>
    </source>
</evidence>
<reference evidence="4" key="1">
    <citation type="journal article" date="2015" name="Nature">
        <title>Complex archaea that bridge the gap between prokaryotes and eukaryotes.</title>
        <authorList>
            <person name="Spang A."/>
            <person name="Saw J.H."/>
            <person name="Jorgensen S.L."/>
            <person name="Zaremba-Niedzwiedzka K."/>
            <person name="Martijn J."/>
            <person name="Lind A.E."/>
            <person name="van Eijk R."/>
            <person name="Schleper C."/>
            <person name="Guy L."/>
            <person name="Ettema T.J."/>
        </authorList>
    </citation>
    <scope>NUCLEOTIDE SEQUENCE</scope>
</reference>
<dbReference type="EMBL" id="LAZR01031211">
    <property type="protein sequence ID" value="KKL54406.1"/>
    <property type="molecule type" value="Genomic_DNA"/>
</dbReference>
<name>A0A0F9DKM7_9ZZZZ</name>
<dbReference type="SUPFAM" id="SSF48695">
    <property type="entry name" value="Multiheme cytochromes"/>
    <property type="match status" value="1"/>
</dbReference>
<dbReference type="Pfam" id="PF13435">
    <property type="entry name" value="Cytochrome_C554"/>
    <property type="match status" value="2"/>
</dbReference>
<feature type="non-terminal residue" evidence="4">
    <location>
        <position position="273"/>
    </location>
</feature>
<dbReference type="AlphaFoldDB" id="A0A0F9DKM7"/>
<evidence type="ECO:0000256" key="2">
    <source>
        <dbReference type="SAM" id="Phobius"/>
    </source>
</evidence>
<gene>
    <name evidence="4" type="ORF">LCGC14_2265750</name>
</gene>
<dbReference type="InterPro" id="IPR036280">
    <property type="entry name" value="Multihaem_cyt_sf"/>
</dbReference>
<proteinExistence type="predicted"/>
<feature type="domain" description="Cytochrome c-552/4" evidence="3">
    <location>
        <begin position="223"/>
        <end position="260"/>
    </location>
</feature>
<protein>
    <recommendedName>
        <fullName evidence="3">Cytochrome c-552/4 domain-containing protein</fullName>
    </recommendedName>
</protein>
<keyword evidence="2" id="KW-0812">Transmembrane</keyword>
<feature type="region of interest" description="Disordered" evidence="1">
    <location>
        <begin position="1"/>
        <end position="21"/>
    </location>
</feature>
<dbReference type="InterPro" id="IPR023155">
    <property type="entry name" value="Cyt_c-552/4"/>
</dbReference>
<comment type="caution">
    <text evidence="4">The sequence shown here is derived from an EMBL/GenBank/DDBJ whole genome shotgun (WGS) entry which is preliminary data.</text>
</comment>